<proteinExistence type="predicted"/>
<keyword evidence="3 6" id="KW-0378">Hydrolase</keyword>
<evidence type="ECO:0000259" key="5">
    <source>
        <dbReference type="SMART" id="SM00849"/>
    </source>
</evidence>
<name>A0A0R2PII2_9ACTN</name>
<organism evidence="6 7">
    <name type="scientific">Actinobacteria bacterium BACL15 MAG-120619-bin91</name>
    <dbReference type="NCBI Taxonomy" id="1655562"/>
    <lineage>
        <taxon>Bacteria</taxon>
        <taxon>Bacillati</taxon>
        <taxon>Actinomycetota</taxon>
        <taxon>Actinomycetes</taxon>
        <taxon>Actinomycetes incertae sedis</taxon>
        <taxon>ac1 cluster</taxon>
    </lineage>
</organism>
<dbReference type="InterPro" id="IPR051453">
    <property type="entry name" value="MBL_Glyoxalase_II"/>
</dbReference>
<keyword evidence="2" id="KW-0479">Metal-binding</keyword>
<evidence type="ECO:0000256" key="4">
    <source>
        <dbReference type="ARBA" id="ARBA00022833"/>
    </source>
</evidence>
<sequence length="211" mass="23064">MFATNCWVLAPGPGSECIVIDPGMPDVSGQLQEILQRHNLKPVAIIATHGHLDHTFSIQPIADGYSIPAYIHSEDRAFLASPEKLHGAEFNATLSGMKFVEPAEVRELRNGDLFELVGLSFRATHAPGHTRGSLIFEVSDEVLISGDVLFSGSIGRTDLPTGSAKDMEETLRKKVVPLSDHLRVLPGHGPETTMAHEKKYNPYLKSLVGRY</sequence>
<accession>A0A0R2PII2</accession>
<evidence type="ECO:0000313" key="7">
    <source>
        <dbReference type="Proteomes" id="UP000053274"/>
    </source>
</evidence>
<evidence type="ECO:0000256" key="2">
    <source>
        <dbReference type="ARBA" id="ARBA00022723"/>
    </source>
</evidence>
<dbReference type="EMBL" id="LIAM01000004">
    <property type="protein sequence ID" value="KRO36603.1"/>
    <property type="molecule type" value="Genomic_DNA"/>
</dbReference>
<evidence type="ECO:0000313" key="6">
    <source>
        <dbReference type="EMBL" id="KRO36603.1"/>
    </source>
</evidence>
<dbReference type="SUPFAM" id="SSF56281">
    <property type="entry name" value="Metallo-hydrolase/oxidoreductase"/>
    <property type="match status" value="1"/>
</dbReference>
<dbReference type="PANTHER" id="PTHR46233">
    <property type="entry name" value="HYDROXYACYLGLUTATHIONE HYDROLASE GLOC"/>
    <property type="match status" value="1"/>
</dbReference>
<dbReference type="InterPro" id="IPR036866">
    <property type="entry name" value="RibonucZ/Hydroxyglut_hydro"/>
</dbReference>
<comment type="caution">
    <text evidence="6">The sequence shown here is derived from an EMBL/GenBank/DDBJ whole genome shotgun (WGS) entry which is preliminary data.</text>
</comment>
<dbReference type="AlphaFoldDB" id="A0A0R2PII2"/>
<dbReference type="Pfam" id="PF00753">
    <property type="entry name" value="Lactamase_B"/>
    <property type="match status" value="1"/>
</dbReference>
<comment type="cofactor">
    <cofactor evidence="1">
        <name>Zn(2+)</name>
        <dbReference type="ChEBI" id="CHEBI:29105"/>
    </cofactor>
</comment>
<dbReference type="GO" id="GO:0016787">
    <property type="term" value="F:hydrolase activity"/>
    <property type="evidence" value="ECO:0007669"/>
    <property type="project" value="UniProtKB-KW"/>
</dbReference>
<protein>
    <submittedName>
        <fullName evidence="6">Hydrolase</fullName>
    </submittedName>
</protein>
<reference evidence="6 7" key="1">
    <citation type="submission" date="2015-10" db="EMBL/GenBank/DDBJ databases">
        <title>Metagenome-Assembled Genomes uncover a global brackish microbiome.</title>
        <authorList>
            <person name="Hugerth L.W."/>
            <person name="Larsson J."/>
            <person name="Alneberg J."/>
            <person name="Lindh M.V."/>
            <person name="Legrand C."/>
            <person name="Pinhassi J."/>
            <person name="Andersson A.F."/>
        </authorList>
    </citation>
    <scope>NUCLEOTIDE SEQUENCE [LARGE SCALE GENOMIC DNA]</scope>
    <source>
        <strain evidence="6">BACL15 MAG-120619-bin91</strain>
    </source>
</reference>
<dbReference type="Gene3D" id="3.60.15.10">
    <property type="entry name" value="Ribonuclease Z/Hydroxyacylglutathione hydrolase-like"/>
    <property type="match status" value="1"/>
</dbReference>
<dbReference type="Proteomes" id="UP000053274">
    <property type="component" value="Unassembled WGS sequence"/>
</dbReference>
<evidence type="ECO:0000256" key="1">
    <source>
        <dbReference type="ARBA" id="ARBA00001947"/>
    </source>
</evidence>
<keyword evidence="4" id="KW-0862">Zinc</keyword>
<dbReference type="SMART" id="SM00849">
    <property type="entry name" value="Lactamase_B"/>
    <property type="match status" value="1"/>
</dbReference>
<dbReference type="InterPro" id="IPR001279">
    <property type="entry name" value="Metallo-B-lactamas"/>
</dbReference>
<dbReference type="PANTHER" id="PTHR46233:SF3">
    <property type="entry name" value="HYDROXYACYLGLUTATHIONE HYDROLASE GLOC"/>
    <property type="match status" value="1"/>
</dbReference>
<evidence type="ECO:0000256" key="3">
    <source>
        <dbReference type="ARBA" id="ARBA00022801"/>
    </source>
</evidence>
<dbReference type="GO" id="GO:0046872">
    <property type="term" value="F:metal ion binding"/>
    <property type="evidence" value="ECO:0007669"/>
    <property type="project" value="UniProtKB-KW"/>
</dbReference>
<feature type="domain" description="Metallo-beta-lactamase" evidence="5">
    <location>
        <begin position="3"/>
        <end position="188"/>
    </location>
</feature>
<gene>
    <name evidence="6" type="ORF">ABR54_01030</name>
</gene>
<dbReference type="CDD" id="cd06262">
    <property type="entry name" value="metallo-hydrolase-like_MBL-fold"/>
    <property type="match status" value="1"/>
</dbReference>